<evidence type="ECO:0000256" key="1">
    <source>
        <dbReference type="SAM" id="Coils"/>
    </source>
</evidence>
<feature type="coiled-coil region" evidence="1">
    <location>
        <begin position="519"/>
        <end position="546"/>
    </location>
</feature>
<dbReference type="VEuPathDB" id="VectorBase:GBRI023811"/>
<sequence>MSFLSLLRSGVTVEKVASEFVQNLFNKSEVLKEFSLEIAASFVTECLAAIGITCNITADQLNQPEKNFPWPLKELNVYVFHCNEGEFKIFEHFLVLICSMSANHFELQLPTVADIEDKVDTAIDYLMYLLACWRSVHIQLKRMEESNKRKHFEEPIARINFHFLLGFNDLRQKYCSAFPTLDKICHFLYIDALPGLYYKKTHELILNGLLKLFEEDFHFFYRCLKPNYMFYYEAFLVKYESSTTHSRIYKSLQNLLRNEEDELNVLTALLIQQPMLDIYYTTLVRGTISSVFTKIEALNFLKLLQEKLVVLDVFTYEFIESILGLVLKKNQHLSERAAELYVILMRKKFDNQLILLHIIYYYAHRNLTPHNLNHCVRQLSKYFDCFMKFGNFLQIICNEVHTDTVRSHCAQILLMMAKIKIEISASSVKLEIEQLMLIIPGIIEQIKCQNTILILLEIFDLFDIKEWPKQCIDNFIGQTLDIFFHLEKNFDYLVLMKISNIFHNCLLFNKEWNHLSLIIDSTVLNFQQLRRNLREVEDKKQMVENKNLVIKYCELLKRVNIMVKIKYNLFDNLMEMISTLEAQFLQKTIFKDFIEQNKSFIDIYALEIICSCILKAYRIERNKGNIRKHGINLIEHIWQLVVNVKELLKQPVVRIKSYFYILLILMSSPLFKLEYSVYNKCLEILLALNFSRYTQNLKDGNESTQMHPVRCLQYKKYMLHLFTQFHKIQRIDIQTNTIWKLCIYYGFNDHKFNKELEELLITLAEHRMNIFKHILPVVIYNLYRRKPVISYKQIVLILENYKKLIDNHKRIESPSSMNVHVVLLILQMTEKVLDVQPISSNNNRLKALNNLDIFLRDVDFRQSDIAITICEQMDKLKKTYFTKKEREVWQNLRNKLENLQK</sequence>
<keyword evidence="3" id="KW-1185">Reference proteome</keyword>
<name>A0A1A9WLD6_9MUSC</name>
<protein>
    <submittedName>
        <fullName evidence="2">Uncharacterized protein</fullName>
    </submittedName>
</protein>
<dbReference type="AlphaFoldDB" id="A0A1A9WLD6"/>
<reference evidence="3" key="1">
    <citation type="submission" date="2014-03" db="EMBL/GenBank/DDBJ databases">
        <authorList>
            <person name="Aksoy S."/>
            <person name="Warren W."/>
            <person name="Wilson R.K."/>
        </authorList>
    </citation>
    <scope>NUCLEOTIDE SEQUENCE [LARGE SCALE GENOMIC DNA]</scope>
    <source>
        <strain evidence="3">IAEA</strain>
    </source>
</reference>
<proteinExistence type="predicted"/>
<evidence type="ECO:0000313" key="2">
    <source>
        <dbReference type="EnsemblMetazoa" id="GBRI023811-PA"/>
    </source>
</evidence>
<keyword evidence="1" id="KW-0175">Coiled coil</keyword>
<organism evidence="2 3">
    <name type="scientific">Glossina brevipalpis</name>
    <dbReference type="NCBI Taxonomy" id="37001"/>
    <lineage>
        <taxon>Eukaryota</taxon>
        <taxon>Metazoa</taxon>
        <taxon>Ecdysozoa</taxon>
        <taxon>Arthropoda</taxon>
        <taxon>Hexapoda</taxon>
        <taxon>Insecta</taxon>
        <taxon>Pterygota</taxon>
        <taxon>Neoptera</taxon>
        <taxon>Endopterygota</taxon>
        <taxon>Diptera</taxon>
        <taxon>Brachycera</taxon>
        <taxon>Muscomorpha</taxon>
        <taxon>Hippoboscoidea</taxon>
        <taxon>Glossinidae</taxon>
        <taxon>Glossina</taxon>
    </lineage>
</organism>
<dbReference type="Proteomes" id="UP000091820">
    <property type="component" value="Unassembled WGS sequence"/>
</dbReference>
<reference evidence="2" key="2">
    <citation type="submission" date="2020-05" db="UniProtKB">
        <authorList>
            <consortium name="EnsemblMetazoa"/>
        </authorList>
    </citation>
    <scope>IDENTIFICATION</scope>
    <source>
        <strain evidence="2">IAEA</strain>
    </source>
</reference>
<accession>A0A1A9WLD6</accession>
<evidence type="ECO:0000313" key="3">
    <source>
        <dbReference type="Proteomes" id="UP000091820"/>
    </source>
</evidence>
<dbReference type="EnsemblMetazoa" id="GBRI023811-RA">
    <property type="protein sequence ID" value="GBRI023811-PA"/>
    <property type="gene ID" value="GBRI023811"/>
</dbReference>
<dbReference type="STRING" id="37001.A0A1A9WLD6"/>